<proteinExistence type="predicted"/>
<evidence type="ECO:0000256" key="1">
    <source>
        <dbReference type="SAM" id="Phobius"/>
    </source>
</evidence>
<accession>A0A6C0EE45</accession>
<keyword evidence="1" id="KW-0812">Transmembrane</keyword>
<evidence type="ECO:0000313" key="2">
    <source>
        <dbReference type="EMBL" id="QHT27394.1"/>
    </source>
</evidence>
<organism evidence="2">
    <name type="scientific">viral metagenome</name>
    <dbReference type="NCBI Taxonomy" id="1070528"/>
    <lineage>
        <taxon>unclassified sequences</taxon>
        <taxon>metagenomes</taxon>
        <taxon>organismal metagenomes</taxon>
    </lineage>
</organism>
<reference evidence="2" key="1">
    <citation type="journal article" date="2020" name="Nature">
        <title>Giant virus diversity and host interactions through global metagenomics.</title>
        <authorList>
            <person name="Schulz F."/>
            <person name="Roux S."/>
            <person name="Paez-Espino D."/>
            <person name="Jungbluth S."/>
            <person name="Walsh D.A."/>
            <person name="Denef V.J."/>
            <person name="McMahon K.D."/>
            <person name="Konstantinidis K.T."/>
            <person name="Eloe-Fadrosh E.A."/>
            <person name="Kyrpides N.C."/>
            <person name="Woyke T."/>
        </authorList>
    </citation>
    <scope>NUCLEOTIDE SEQUENCE</scope>
    <source>
        <strain evidence="2">GVMAG-M-3300023179-33</strain>
    </source>
</reference>
<sequence length="231" mass="25713">MSGTPSGQGVYSSVPTYDYQSLIKTPTQKNVNNDKSWNQFNYNLDVAGEYVDFIMRDQNKVTTTGNALGMNYLLDTNTQCKATDLNGTSVERYTYIQSNIPSGMLDSIISDIENGFNANNLELAFTPSIDCQGVTLSTIDQNGMNGFGTAWVATSEISNINPCQFQNGTNPVTNQSCGESFVNYNDSKYDNNLIYDNKKNKKEKDAIESVYLTGIMVFGLYLIYCFMKKTK</sequence>
<keyword evidence="1" id="KW-0472">Membrane</keyword>
<protein>
    <submittedName>
        <fullName evidence="2">Uncharacterized protein</fullName>
    </submittedName>
</protein>
<dbReference type="AlphaFoldDB" id="A0A6C0EE45"/>
<name>A0A6C0EE45_9ZZZZ</name>
<keyword evidence="1" id="KW-1133">Transmembrane helix</keyword>
<feature type="transmembrane region" description="Helical" evidence="1">
    <location>
        <begin position="209"/>
        <end position="227"/>
    </location>
</feature>
<dbReference type="EMBL" id="MN739822">
    <property type="protein sequence ID" value="QHT27394.1"/>
    <property type="molecule type" value="Genomic_DNA"/>
</dbReference>